<name>A0A653C679_CALMS</name>
<evidence type="ECO:0000313" key="2">
    <source>
        <dbReference type="EMBL" id="VEN43355.1"/>
    </source>
</evidence>
<sequence>MPFICAILTGYAESDQRGLRVCKCGAGQILSPLNTTTPCRPNAHRTSVFISIPRRSHTCIKIKRTRSKEIYKMVVIYWVYVKYLAFAILALSLPVIALIALKIIQKFTAGRSRSLVCLKGKTVIESDMKLH</sequence>
<protein>
    <submittedName>
        <fullName evidence="2">Uncharacterized protein</fullName>
    </submittedName>
</protein>
<keyword evidence="3" id="KW-1185">Reference proteome</keyword>
<keyword evidence="1" id="KW-0812">Transmembrane</keyword>
<keyword evidence="1" id="KW-0472">Membrane</keyword>
<dbReference type="EMBL" id="CAACVG010007048">
    <property type="protein sequence ID" value="VEN43355.1"/>
    <property type="molecule type" value="Genomic_DNA"/>
</dbReference>
<evidence type="ECO:0000313" key="3">
    <source>
        <dbReference type="Proteomes" id="UP000410492"/>
    </source>
</evidence>
<reference evidence="2 3" key="1">
    <citation type="submission" date="2019-01" db="EMBL/GenBank/DDBJ databases">
        <authorList>
            <person name="Sayadi A."/>
        </authorList>
    </citation>
    <scope>NUCLEOTIDE SEQUENCE [LARGE SCALE GENOMIC DNA]</scope>
</reference>
<dbReference type="Proteomes" id="UP000410492">
    <property type="component" value="Unassembled WGS sequence"/>
</dbReference>
<evidence type="ECO:0000256" key="1">
    <source>
        <dbReference type="SAM" id="Phobius"/>
    </source>
</evidence>
<proteinExistence type="predicted"/>
<organism evidence="2 3">
    <name type="scientific">Callosobruchus maculatus</name>
    <name type="common">Southern cowpea weevil</name>
    <name type="synonym">Pulse bruchid</name>
    <dbReference type="NCBI Taxonomy" id="64391"/>
    <lineage>
        <taxon>Eukaryota</taxon>
        <taxon>Metazoa</taxon>
        <taxon>Ecdysozoa</taxon>
        <taxon>Arthropoda</taxon>
        <taxon>Hexapoda</taxon>
        <taxon>Insecta</taxon>
        <taxon>Pterygota</taxon>
        <taxon>Neoptera</taxon>
        <taxon>Endopterygota</taxon>
        <taxon>Coleoptera</taxon>
        <taxon>Polyphaga</taxon>
        <taxon>Cucujiformia</taxon>
        <taxon>Chrysomeloidea</taxon>
        <taxon>Chrysomelidae</taxon>
        <taxon>Bruchinae</taxon>
        <taxon>Bruchini</taxon>
        <taxon>Callosobruchus</taxon>
    </lineage>
</organism>
<accession>A0A653C679</accession>
<feature type="transmembrane region" description="Helical" evidence="1">
    <location>
        <begin position="83"/>
        <end position="104"/>
    </location>
</feature>
<dbReference type="AlphaFoldDB" id="A0A653C679"/>
<gene>
    <name evidence="2" type="ORF">CALMAC_LOCUS6520</name>
</gene>
<keyword evidence="1" id="KW-1133">Transmembrane helix</keyword>